<evidence type="ECO:0000313" key="1">
    <source>
        <dbReference type="EMBL" id="AXA37352.1"/>
    </source>
</evidence>
<dbReference type="AlphaFoldDB" id="A0A2Z4Y9L8"/>
<dbReference type="Proteomes" id="UP000262583">
    <property type="component" value="Chromosome"/>
</dbReference>
<protein>
    <submittedName>
        <fullName evidence="1">Uncharacterized protein</fullName>
    </submittedName>
</protein>
<sequence length="42" mass="4712">MNGGVKSVGSSFDPADKVREGEHLVAECWWVSHNERHGMESR</sequence>
<evidence type="ECO:0000313" key="2">
    <source>
        <dbReference type="Proteomes" id="UP000262583"/>
    </source>
</evidence>
<dbReference type="KEGG" id="schv:BRCON_2610"/>
<organism evidence="1 2">
    <name type="scientific">Sumerlaea chitinivorans</name>
    <dbReference type="NCBI Taxonomy" id="2250252"/>
    <lineage>
        <taxon>Bacteria</taxon>
        <taxon>Candidatus Sumerlaeota</taxon>
        <taxon>Candidatus Sumerlaeia</taxon>
        <taxon>Candidatus Sumerlaeales</taxon>
        <taxon>Candidatus Sumerlaeaceae</taxon>
        <taxon>Candidatus Sumerlaea</taxon>
    </lineage>
</organism>
<dbReference type="EMBL" id="CP030759">
    <property type="protein sequence ID" value="AXA37352.1"/>
    <property type="molecule type" value="Genomic_DNA"/>
</dbReference>
<gene>
    <name evidence="1" type="ORF">BRCON_2610</name>
</gene>
<reference evidence="1 2" key="1">
    <citation type="submission" date="2018-05" db="EMBL/GenBank/DDBJ databases">
        <title>A metagenomic window into the 2 km-deep terrestrial subsurface aquifer revealed taxonomically and functionally diverse microbial community comprising novel uncultured bacterial lineages.</title>
        <authorList>
            <person name="Kadnikov V.V."/>
            <person name="Mardanov A.V."/>
            <person name="Beletsky A.V."/>
            <person name="Banks D."/>
            <person name="Pimenov N.V."/>
            <person name="Frank Y.A."/>
            <person name="Karnachuk O.V."/>
            <person name="Ravin N.V."/>
        </authorList>
    </citation>
    <scope>NUCLEOTIDE SEQUENCE [LARGE SCALE GENOMIC DNA]</scope>
    <source>
        <strain evidence="1">BY</strain>
    </source>
</reference>
<proteinExistence type="predicted"/>
<name>A0A2Z4Y9L8_SUMC1</name>
<accession>A0A2Z4Y9L8</accession>